<feature type="transmembrane region" description="Helical" evidence="7">
    <location>
        <begin position="302"/>
        <end position="324"/>
    </location>
</feature>
<keyword evidence="5 7" id="KW-0472">Membrane</keyword>
<feature type="transmembrane region" description="Helical" evidence="7">
    <location>
        <begin position="87"/>
        <end position="107"/>
    </location>
</feature>
<dbReference type="EnsemblMetazoa" id="BGLB027376-RB">
    <property type="protein sequence ID" value="BGLB027376-PB"/>
    <property type="gene ID" value="BGLB027376"/>
</dbReference>
<dbReference type="InterPro" id="IPR020846">
    <property type="entry name" value="MFS_dom"/>
</dbReference>
<dbReference type="SUPFAM" id="SSF103473">
    <property type="entry name" value="MFS general substrate transporter"/>
    <property type="match status" value="1"/>
</dbReference>
<dbReference type="InterPro" id="IPR011701">
    <property type="entry name" value="MFS"/>
</dbReference>
<proteinExistence type="predicted"/>
<accession>A0A2C9L632</accession>
<feature type="transmembrane region" description="Helical" evidence="7">
    <location>
        <begin position="424"/>
        <end position="446"/>
    </location>
</feature>
<dbReference type="EnsemblMetazoa" id="BGLB027376-RF">
    <property type="protein sequence ID" value="BGLB027376-PF"/>
    <property type="gene ID" value="BGLB027376"/>
</dbReference>
<keyword evidence="2" id="KW-0813">Transport</keyword>
<dbReference type="Pfam" id="PF07690">
    <property type="entry name" value="MFS_1"/>
    <property type="match status" value="1"/>
</dbReference>
<dbReference type="PROSITE" id="PS50850">
    <property type="entry name" value="MFS"/>
    <property type="match status" value="1"/>
</dbReference>
<evidence type="ECO:0000256" key="5">
    <source>
        <dbReference type="ARBA" id="ARBA00023136"/>
    </source>
</evidence>
<protein>
    <recommendedName>
        <fullName evidence="8">Major facilitator superfamily (MFS) profile domain-containing protein</fullName>
    </recommendedName>
</protein>
<dbReference type="EnsemblMetazoa" id="BGLB027376-RC">
    <property type="protein sequence ID" value="BGLB027376-PC"/>
    <property type="gene ID" value="BGLB027376"/>
</dbReference>
<dbReference type="GO" id="GO:0022857">
    <property type="term" value="F:transmembrane transporter activity"/>
    <property type="evidence" value="ECO:0007669"/>
    <property type="project" value="InterPro"/>
</dbReference>
<feature type="compositionally biased region" description="Basic and acidic residues" evidence="6">
    <location>
        <begin position="231"/>
        <end position="242"/>
    </location>
</feature>
<comment type="subcellular location">
    <subcellularLocation>
        <location evidence="1">Membrane</location>
        <topology evidence="1">Multi-pass membrane protein</topology>
    </subcellularLocation>
</comment>
<keyword evidence="3 7" id="KW-0812">Transmembrane</keyword>
<dbReference type="PANTHER" id="PTHR43385:SF1">
    <property type="entry name" value="RIBOFLAVIN TRANSPORTER RIBJ"/>
    <property type="match status" value="1"/>
</dbReference>
<dbReference type="VEuPathDB" id="VectorBase:BGLB027376"/>
<evidence type="ECO:0000313" key="10">
    <source>
        <dbReference type="Proteomes" id="UP000076420"/>
    </source>
</evidence>
<evidence type="ECO:0000256" key="4">
    <source>
        <dbReference type="ARBA" id="ARBA00022989"/>
    </source>
</evidence>
<evidence type="ECO:0000313" key="9">
    <source>
        <dbReference type="EnsemblMetazoa" id="BGLB027376-PB"/>
    </source>
</evidence>
<evidence type="ECO:0000256" key="7">
    <source>
        <dbReference type="SAM" id="Phobius"/>
    </source>
</evidence>
<dbReference type="InterPro" id="IPR036259">
    <property type="entry name" value="MFS_trans_sf"/>
</dbReference>
<reference evidence="9" key="1">
    <citation type="submission" date="2020-05" db="UniProtKB">
        <authorList>
            <consortium name="EnsemblMetazoa"/>
        </authorList>
    </citation>
    <scope>IDENTIFICATION</scope>
    <source>
        <strain evidence="9">BB02</strain>
    </source>
</reference>
<dbReference type="GO" id="GO:0016020">
    <property type="term" value="C:membrane"/>
    <property type="evidence" value="ECO:0007669"/>
    <property type="project" value="UniProtKB-SubCell"/>
</dbReference>
<dbReference type="VEuPathDB" id="VectorBase:BGLAX_035804"/>
<feature type="transmembrane region" description="Helical" evidence="7">
    <location>
        <begin position="113"/>
        <end position="135"/>
    </location>
</feature>
<feature type="transmembrane region" description="Helical" evidence="7">
    <location>
        <begin position="367"/>
        <end position="386"/>
    </location>
</feature>
<dbReference type="EnsemblMetazoa" id="BGLB027376-RE">
    <property type="protein sequence ID" value="BGLB027376-PE"/>
    <property type="gene ID" value="BGLB027376"/>
</dbReference>
<sequence length="487" mass="53354">MTSPACGIKRWRGMLVVAGGILIHLSLGTVYTFGNLNPYITSYMRNYGSASSLTYTECSWVFALGAMGQGASMAVGGVIERKIGPKLTALLGGWCMSLGVMLTYFAVKQSFALTIITYGAVFGFGIGIAYAIPLACCMRWFPERKGLVNGLVVAGFGGGAFIFNQVQTAFINPDNLQADKEVNGEKYFGEASILDQVPYVFLLLGGCYAGMQLIGSLLLCNPPASEEEEKLLDNEKKSHVSDDESDAESAVIYSREKETKMDENGLKEEQKTVIDKSSREQQEEQNDEEVNFTPAQMLKSKYFYIIWFIFLLNGQGIVFLTTLYKAYGQTFISDDSFLALVGAFAAVFNAFGRIMWGSIADRWSFRVAMLTVCTAFTALMLTLQLAPYGGKALFFVYICLLFGSFSGSFALLPTATAKCFGRKYLSINYGLVFTSQIVTAPLGAFLSQTLKSSIGWTGLFFMVSGFSFVAFLLTVIFNAKSRKGFEI</sequence>
<feature type="transmembrane region" description="Helical" evidence="7">
    <location>
        <begin position="12"/>
        <end position="33"/>
    </location>
</feature>
<dbReference type="KEGG" id="bgt:106066483"/>
<feature type="transmembrane region" description="Helical" evidence="7">
    <location>
        <begin position="199"/>
        <end position="220"/>
    </location>
</feature>
<dbReference type="Proteomes" id="UP000076420">
    <property type="component" value="Unassembled WGS sequence"/>
</dbReference>
<dbReference type="PANTHER" id="PTHR43385">
    <property type="entry name" value="RIBOFLAVIN TRANSPORTER RIBJ"/>
    <property type="match status" value="1"/>
</dbReference>
<evidence type="ECO:0000259" key="8">
    <source>
        <dbReference type="PROSITE" id="PS50850"/>
    </source>
</evidence>
<dbReference type="EnsemblMetazoa" id="BGLB027376-RA">
    <property type="protein sequence ID" value="BGLB027376-PA"/>
    <property type="gene ID" value="BGLB027376"/>
</dbReference>
<keyword evidence="4 7" id="KW-1133">Transmembrane helix</keyword>
<dbReference type="InterPro" id="IPR052983">
    <property type="entry name" value="MFS_Riboflavin_Transporter"/>
</dbReference>
<feature type="transmembrane region" description="Helical" evidence="7">
    <location>
        <begin position="336"/>
        <end position="355"/>
    </location>
</feature>
<dbReference type="CDD" id="cd17353">
    <property type="entry name" value="MFS_OFA_like"/>
    <property type="match status" value="1"/>
</dbReference>
<feature type="transmembrane region" description="Helical" evidence="7">
    <location>
        <begin position="147"/>
        <end position="166"/>
    </location>
</feature>
<dbReference type="AlphaFoldDB" id="A0A2C9L632"/>
<dbReference type="OrthoDB" id="410267at2759"/>
<evidence type="ECO:0000256" key="3">
    <source>
        <dbReference type="ARBA" id="ARBA00022692"/>
    </source>
</evidence>
<feature type="transmembrane region" description="Helical" evidence="7">
    <location>
        <begin position="392"/>
        <end position="412"/>
    </location>
</feature>
<feature type="compositionally biased region" description="Basic and acidic residues" evidence="6">
    <location>
        <begin position="254"/>
        <end position="282"/>
    </location>
</feature>
<dbReference type="Gene3D" id="1.20.1250.20">
    <property type="entry name" value="MFS general substrate transporter like domains"/>
    <property type="match status" value="2"/>
</dbReference>
<feature type="transmembrane region" description="Helical" evidence="7">
    <location>
        <begin position="458"/>
        <end position="479"/>
    </location>
</feature>
<feature type="region of interest" description="Disordered" evidence="6">
    <location>
        <begin position="230"/>
        <end position="289"/>
    </location>
</feature>
<organism evidence="9 10">
    <name type="scientific">Biomphalaria glabrata</name>
    <name type="common">Bloodfluke planorb</name>
    <name type="synonym">Freshwater snail</name>
    <dbReference type="NCBI Taxonomy" id="6526"/>
    <lineage>
        <taxon>Eukaryota</taxon>
        <taxon>Metazoa</taxon>
        <taxon>Spiralia</taxon>
        <taxon>Lophotrochozoa</taxon>
        <taxon>Mollusca</taxon>
        <taxon>Gastropoda</taxon>
        <taxon>Heterobranchia</taxon>
        <taxon>Euthyneura</taxon>
        <taxon>Panpulmonata</taxon>
        <taxon>Hygrophila</taxon>
        <taxon>Lymnaeoidea</taxon>
        <taxon>Planorbidae</taxon>
        <taxon>Biomphalaria</taxon>
    </lineage>
</organism>
<evidence type="ECO:0000256" key="2">
    <source>
        <dbReference type="ARBA" id="ARBA00022448"/>
    </source>
</evidence>
<feature type="domain" description="Major facilitator superfamily (MFS) profile" evidence="8">
    <location>
        <begin position="12"/>
        <end position="482"/>
    </location>
</feature>
<name>A0A2C9L632_BIOGL</name>
<feature type="transmembrane region" description="Helical" evidence="7">
    <location>
        <begin position="53"/>
        <end position="75"/>
    </location>
</feature>
<evidence type="ECO:0000256" key="6">
    <source>
        <dbReference type="SAM" id="MobiDB-lite"/>
    </source>
</evidence>
<evidence type="ECO:0000256" key="1">
    <source>
        <dbReference type="ARBA" id="ARBA00004141"/>
    </source>
</evidence>
<gene>
    <name evidence="9" type="primary">106066483</name>
</gene>